<dbReference type="GeneID" id="87952180"/>
<evidence type="ECO:0000313" key="3">
    <source>
        <dbReference type="EMBL" id="WRT63146.1"/>
    </source>
</evidence>
<accession>A0ABZ1CN15</accession>
<keyword evidence="4" id="KW-1185">Reference proteome</keyword>
<dbReference type="RefSeq" id="XP_062787886.1">
    <property type="nucleotide sequence ID" value="XM_062931835.1"/>
</dbReference>
<feature type="transmembrane region" description="Helical" evidence="2">
    <location>
        <begin position="153"/>
        <end position="176"/>
    </location>
</feature>
<name>A0ABZ1CN15_9TREE</name>
<organism evidence="3 4">
    <name type="scientific">Kwoniella shivajii</name>
    <dbReference type="NCBI Taxonomy" id="564305"/>
    <lineage>
        <taxon>Eukaryota</taxon>
        <taxon>Fungi</taxon>
        <taxon>Dikarya</taxon>
        <taxon>Basidiomycota</taxon>
        <taxon>Agaricomycotina</taxon>
        <taxon>Tremellomycetes</taxon>
        <taxon>Tremellales</taxon>
        <taxon>Cryptococcaceae</taxon>
        <taxon>Kwoniella</taxon>
    </lineage>
</organism>
<reference evidence="3 4" key="1">
    <citation type="submission" date="2024-01" db="EMBL/GenBank/DDBJ databases">
        <title>Comparative genomics of Cryptococcus and Kwoniella reveals pathogenesis evolution and contrasting modes of karyotype evolution via chromosome fusion or intercentromeric recombination.</title>
        <authorList>
            <person name="Coelho M.A."/>
            <person name="David-Palma M."/>
            <person name="Shea T."/>
            <person name="Bowers K."/>
            <person name="McGinley-Smith S."/>
            <person name="Mohammad A.W."/>
            <person name="Gnirke A."/>
            <person name="Yurkov A.M."/>
            <person name="Nowrousian M."/>
            <person name="Sun S."/>
            <person name="Cuomo C.A."/>
            <person name="Heitman J."/>
        </authorList>
    </citation>
    <scope>NUCLEOTIDE SEQUENCE [LARGE SCALE GENOMIC DNA]</scope>
    <source>
        <strain evidence="3">CBS 11374</strain>
    </source>
</reference>
<protein>
    <submittedName>
        <fullName evidence="3">Uncharacterized protein</fullName>
    </submittedName>
</protein>
<feature type="region of interest" description="Disordered" evidence="1">
    <location>
        <begin position="1"/>
        <end position="114"/>
    </location>
</feature>
<gene>
    <name evidence="3" type="ORF">IL334_000049</name>
</gene>
<keyword evidence="2" id="KW-0812">Transmembrane</keyword>
<feature type="compositionally biased region" description="Low complexity" evidence="1">
    <location>
        <begin position="90"/>
        <end position="113"/>
    </location>
</feature>
<keyword evidence="2" id="KW-0472">Membrane</keyword>
<feature type="transmembrane region" description="Helical" evidence="2">
    <location>
        <begin position="125"/>
        <end position="147"/>
    </location>
</feature>
<evidence type="ECO:0000256" key="2">
    <source>
        <dbReference type="SAM" id="Phobius"/>
    </source>
</evidence>
<dbReference type="Proteomes" id="UP001329825">
    <property type="component" value="Chromosome 1"/>
</dbReference>
<evidence type="ECO:0000313" key="4">
    <source>
        <dbReference type="Proteomes" id="UP001329825"/>
    </source>
</evidence>
<feature type="compositionally biased region" description="Low complexity" evidence="1">
    <location>
        <begin position="46"/>
        <end position="72"/>
    </location>
</feature>
<evidence type="ECO:0000256" key="1">
    <source>
        <dbReference type="SAM" id="MobiDB-lite"/>
    </source>
</evidence>
<sequence length="551" mass="60206">MSAAGPSRAHQFSKVTNLPNQWDDASSSPDPPSLNRHSLKSPNKASVGPSGRQSPSSSVASASPRRSTASPRTVRRRPPPQIPSTPRSVTKNQQQQQQQQQQTQPRKPQQNQQPKIAAIPLADTLNVLLTPLRLILLPFNIFLGPFFAHLANAFLLITIASFSAYFLLPLLPSIILKLLGKSIRYLSNDFLSRAFGFAQDSDIMLGKEVFLLPAKTLATPACLLAGLFCETSLLAQIGEDGTRAAARPFWASVRSDEDDVDVAQYARALTKEARGARDIFDSVRTLGHGGVAGGLEYVRIWELAVAVNTGSSLEGKGFIAEQLRELGDMTRDLSDEIVHIDSKTVNAFSWLQWEFRDLVNLLSLPPGSRPETTIISRKLHSLLLRLSTELDSIYSLTSTAAQHASHASSHGQGLDTELSRTANGLKYEADRSPGWKRVYDKSAHFLVGGEPSKTELLDRDLRLTTKTIGNIRALSRSLEETRTKIKVYRDQVGMFGASMMGFHLGAGEEVGLSPEEEVRILGEVVEGLGRAVGMAKEEAKSGRIEVLAIDE</sequence>
<proteinExistence type="predicted"/>
<dbReference type="EMBL" id="CP141881">
    <property type="protein sequence ID" value="WRT63146.1"/>
    <property type="molecule type" value="Genomic_DNA"/>
</dbReference>
<keyword evidence="2" id="KW-1133">Transmembrane helix</keyword>